<dbReference type="FunFam" id="3.30.70.270:FF:000001">
    <property type="entry name" value="Diguanylate cyclase domain protein"/>
    <property type="match status" value="1"/>
</dbReference>
<dbReference type="PANTHER" id="PTHR44757">
    <property type="entry name" value="DIGUANYLATE CYCLASE DGCP"/>
    <property type="match status" value="1"/>
</dbReference>
<keyword evidence="2" id="KW-0472">Membrane</keyword>
<proteinExistence type="predicted"/>
<name>A0A6C0G7C0_9BACL</name>
<dbReference type="InterPro" id="IPR029787">
    <property type="entry name" value="Nucleotide_cyclase"/>
</dbReference>
<dbReference type="AlphaFoldDB" id="A0A6C0G7C0"/>
<dbReference type="InterPro" id="IPR052155">
    <property type="entry name" value="Biofilm_reg_signaling"/>
</dbReference>
<dbReference type="SUPFAM" id="SSF55073">
    <property type="entry name" value="Nucleotide cyclase"/>
    <property type="match status" value="1"/>
</dbReference>
<dbReference type="InterPro" id="IPR043128">
    <property type="entry name" value="Rev_trsase/Diguanyl_cyclase"/>
</dbReference>
<dbReference type="Pfam" id="PF03924">
    <property type="entry name" value="CHASE"/>
    <property type="match status" value="1"/>
</dbReference>
<evidence type="ECO:0000259" key="5">
    <source>
        <dbReference type="PROSITE" id="PS50887"/>
    </source>
</evidence>
<dbReference type="SUPFAM" id="SSF141868">
    <property type="entry name" value="EAL domain-like"/>
    <property type="match status" value="1"/>
</dbReference>
<sequence length="766" mass="85587">MQVWSEEGNARYSPYRRIWLTLAVITLIVGGGLWQVTASYSRILHREVRQDTAASLNARASSLKLTLERRLLLADGLKAYVTTVLKSGQALSSAGFFTFASSFIGSMDGIRNLSVYPNGIASFVYPLESNKPLLGLNLFTSSDPDIRANAERTKTINSQTLLGPIELTQGGQGLVSRQSVFKDGRFWGFVSVVLDLRSILNEAGLLQNDGRIDFAIKADGKPIVGDKALFGRSPVQTSIMVADQHWEFAALPGTAKNAAAGSRVELTGAGCLLVLVLLDVLVYMLLTKRRKLEAMVKERTVHLIEAHQQLEATYEELVAAEDELRLQNALLENSERQLKRVAYRDAVTGLYNRVYFQERLEEMISLAGTRGRSFALLFLDLDQFKLINDTFGHASGDHLLREVAVRLSELLKRDELFSRIGGDEFTIILPSIKDAAHVREAARQIIQLFQQPFLLQETEHYVTASIGITLFPEHSADAAELMKYADAAMYQAKAEGKNNYRIYDDTLMADSEHKIYLKNSLRRALDSDEFQLHYQPQIEIGSGRIVGMEALLRWTHPKRGVISPSDFIPIAEESGLMELIGERVLRDACRQNKAWQDAGLPPVRIAVNLSARQFSRHDLLAGQVKAILAENGLSPSCLELEITENTAMMEGNADTLQELRDLGITISIDDFGTQYSSLNYLKRLPVDKIKIDRSFVNGIRKEPKDEAIILAMLLMASHMNLSIVAEGVETAEQLDFLRANRCHAVQGYLYYRPLPAEAIERILREQ</sequence>
<reference evidence="6 7" key="1">
    <citation type="submission" date="2020-01" db="EMBL/GenBank/DDBJ databases">
        <title>Paenibacillus sp. nov., isolated from tomato rhizosphere.</title>
        <authorList>
            <person name="Weon H.-Y."/>
            <person name="Lee S.A."/>
        </authorList>
    </citation>
    <scope>NUCLEOTIDE SEQUENCE [LARGE SCALE GENOMIC DNA]</scope>
    <source>
        <strain evidence="6 7">12200R-189</strain>
    </source>
</reference>
<evidence type="ECO:0000313" key="7">
    <source>
        <dbReference type="Proteomes" id="UP000476064"/>
    </source>
</evidence>
<gene>
    <name evidence="6" type="ORF">GXP70_29070</name>
</gene>
<feature type="domain" description="EAL" evidence="4">
    <location>
        <begin position="514"/>
        <end position="766"/>
    </location>
</feature>
<dbReference type="SMART" id="SM00052">
    <property type="entry name" value="EAL"/>
    <property type="match status" value="1"/>
</dbReference>
<dbReference type="SMART" id="SM00267">
    <property type="entry name" value="GGDEF"/>
    <property type="match status" value="1"/>
</dbReference>
<dbReference type="PROSITE" id="PS50839">
    <property type="entry name" value="CHASE"/>
    <property type="match status" value="1"/>
</dbReference>
<dbReference type="GO" id="GO:0003824">
    <property type="term" value="F:catalytic activity"/>
    <property type="evidence" value="ECO:0007669"/>
    <property type="project" value="UniProtKB-ARBA"/>
</dbReference>
<dbReference type="SMART" id="SM01079">
    <property type="entry name" value="CHASE"/>
    <property type="match status" value="1"/>
</dbReference>
<keyword evidence="7" id="KW-1185">Reference proteome</keyword>
<evidence type="ECO:0000259" key="4">
    <source>
        <dbReference type="PROSITE" id="PS50883"/>
    </source>
</evidence>
<evidence type="ECO:0000256" key="2">
    <source>
        <dbReference type="SAM" id="Phobius"/>
    </source>
</evidence>
<feature type="domain" description="CHASE" evidence="3">
    <location>
        <begin position="123"/>
        <end position="208"/>
    </location>
</feature>
<dbReference type="CDD" id="cd01949">
    <property type="entry name" value="GGDEF"/>
    <property type="match status" value="1"/>
</dbReference>
<keyword evidence="2" id="KW-0812">Transmembrane</keyword>
<dbReference type="CDD" id="cd01948">
    <property type="entry name" value="EAL"/>
    <property type="match status" value="1"/>
</dbReference>
<dbReference type="Gene3D" id="3.30.70.270">
    <property type="match status" value="1"/>
</dbReference>
<dbReference type="InterPro" id="IPR000160">
    <property type="entry name" value="GGDEF_dom"/>
</dbReference>
<dbReference type="InterPro" id="IPR035919">
    <property type="entry name" value="EAL_sf"/>
</dbReference>
<dbReference type="Pfam" id="PF00990">
    <property type="entry name" value="GGDEF"/>
    <property type="match status" value="1"/>
</dbReference>
<keyword evidence="1" id="KW-0175">Coiled coil</keyword>
<dbReference type="PANTHER" id="PTHR44757:SF2">
    <property type="entry name" value="BIOFILM ARCHITECTURE MAINTENANCE PROTEIN MBAA"/>
    <property type="match status" value="1"/>
</dbReference>
<dbReference type="KEGG" id="plyc:GXP70_29070"/>
<evidence type="ECO:0000256" key="1">
    <source>
        <dbReference type="SAM" id="Coils"/>
    </source>
</evidence>
<dbReference type="NCBIfam" id="TIGR00254">
    <property type="entry name" value="GGDEF"/>
    <property type="match status" value="1"/>
</dbReference>
<dbReference type="Gene3D" id="3.20.20.450">
    <property type="entry name" value="EAL domain"/>
    <property type="match status" value="1"/>
</dbReference>
<dbReference type="RefSeq" id="WP_162360164.1">
    <property type="nucleotide sequence ID" value="NZ_CP048209.1"/>
</dbReference>
<keyword evidence="2" id="KW-1133">Transmembrane helix</keyword>
<protein>
    <submittedName>
        <fullName evidence="6">EAL domain-containing protein</fullName>
    </submittedName>
</protein>
<dbReference type="PROSITE" id="PS50887">
    <property type="entry name" value="GGDEF"/>
    <property type="match status" value="1"/>
</dbReference>
<evidence type="ECO:0000313" key="6">
    <source>
        <dbReference type="EMBL" id="QHT63605.1"/>
    </source>
</evidence>
<evidence type="ECO:0000259" key="3">
    <source>
        <dbReference type="PROSITE" id="PS50839"/>
    </source>
</evidence>
<dbReference type="EMBL" id="CP048209">
    <property type="protein sequence ID" value="QHT63605.1"/>
    <property type="molecule type" value="Genomic_DNA"/>
</dbReference>
<dbReference type="InterPro" id="IPR001633">
    <property type="entry name" value="EAL_dom"/>
</dbReference>
<dbReference type="Proteomes" id="UP000476064">
    <property type="component" value="Chromosome"/>
</dbReference>
<dbReference type="Pfam" id="PF00563">
    <property type="entry name" value="EAL"/>
    <property type="match status" value="1"/>
</dbReference>
<feature type="transmembrane region" description="Helical" evidence="2">
    <location>
        <begin position="18"/>
        <end position="36"/>
    </location>
</feature>
<dbReference type="FunFam" id="3.20.20.450:FF:000001">
    <property type="entry name" value="Cyclic di-GMP phosphodiesterase yahA"/>
    <property type="match status" value="1"/>
</dbReference>
<feature type="domain" description="GGDEF" evidence="5">
    <location>
        <begin position="372"/>
        <end position="505"/>
    </location>
</feature>
<accession>A0A6C0G7C0</accession>
<dbReference type="InterPro" id="IPR006189">
    <property type="entry name" value="CHASE_dom"/>
</dbReference>
<feature type="coiled-coil region" evidence="1">
    <location>
        <begin position="303"/>
        <end position="337"/>
    </location>
</feature>
<feature type="transmembrane region" description="Helical" evidence="2">
    <location>
        <begin position="266"/>
        <end position="286"/>
    </location>
</feature>
<organism evidence="6 7">
    <name type="scientific">Paenibacillus lycopersici</name>
    <dbReference type="NCBI Taxonomy" id="2704462"/>
    <lineage>
        <taxon>Bacteria</taxon>
        <taxon>Bacillati</taxon>
        <taxon>Bacillota</taxon>
        <taxon>Bacilli</taxon>
        <taxon>Bacillales</taxon>
        <taxon>Paenibacillaceae</taxon>
        <taxon>Paenibacillus</taxon>
    </lineage>
</organism>
<dbReference type="PROSITE" id="PS50883">
    <property type="entry name" value="EAL"/>
    <property type="match status" value="1"/>
</dbReference>